<reference evidence="2 3" key="1">
    <citation type="journal article" date="2014" name="BMC Genomics">
        <title>Genome sequencing of four Aureobasidium pullulans varieties: biotechnological potential, stress tolerance, and description of new species.</title>
        <authorList>
            <person name="Gostin Ar C."/>
            <person name="Ohm R.A."/>
            <person name="Kogej T."/>
            <person name="Sonjak S."/>
            <person name="Turk M."/>
            <person name="Zajc J."/>
            <person name="Zalar P."/>
            <person name="Grube M."/>
            <person name="Sun H."/>
            <person name="Han J."/>
            <person name="Sharma A."/>
            <person name="Chiniquy J."/>
            <person name="Ngan C.Y."/>
            <person name="Lipzen A."/>
            <person name="Barry K."/>
            <person name="Grigoriev I.V."/>
            <person name="Gunde-Cimerman N."/>
        </authorList>
    </citation>
    <scope>NUCLEOTIDE SEQUENCE [LARGE SCALE GENOMIC DNA]</scope>
    <source>
        <strain evidence="2 3">CBS 147.97</strain>
    </source>
</reference>
<dbReference type="EMBL" id="KL584704">
    <property type="protein sequence ID" value="KEQ76193.1"/>
    <property type="molecule type" value="Genomic_DNA"/>
</dbReference>
<dbReference type="Proteomes" id="UP000027730">
    <property type="component" value="Unassembled WGS sequence"/>
</dbReference>
<feature type="region of interest" description="Disordered" evidence="1">
    <location>
        <begin position="320"/>
        <end position="347"/>
    </location>
</feature>
<evidence type="ECO:0000313" key="3">
    <source>
        <dbReference type="Proteomes" id="UP000027730"/>
    </source>
</evidence>
<organism evidence="2 3">
    <name type="scientific">Aureobasidium namibiae CBS 147.97</name>
    <dbReference type="NCBI Taxonomy" id="1043004"/>
    <lineage>
        <taxon>Eukaryota</taxon>
        <taxon>Fungi</taxon>
        <taxon>Dikarya</taxon>
        <taxon>Ascomycota</taxon>
        <taxon>Pezizomycotina</taxon>
        <taxon>Dothideomycetes</taxon>
        <taxon>Dothideomycetidae</taxon>
        <taxon>Dothideales</taxon>
        <taxon>Saccotheciaceae</taxon>
        <taxon>Aureobasidium</taxon>
    </lineage>
</organism>
<dbReference type="RefSeq" id="XP_013430048.1">
    <property type="nucleotide sequence ID" value="XM_013574594.1"/>
</dbReference>
<gene>
    <name evidence="2" type="ORF">M436DRAFT_39688</name>
</gene>
<evidence type="ECO:0008006" key="4">
    <source>
        <dbReference type="Google" id="ProtNLM"/>
    </source>
</evidence>
<accession>A0A074WSU0</accession>
<dbReference type="AlphaFoldDB" id="A0A074WSU0"/>
<keyword evidence="3" id="KW-1185">Reference proteome</keyword>
<evidence type="ECO:0000256" key="1">
    <source>
        <dbReference type="SAM" id="MobiDB-lite"/>
    </source>
</evidence>
<dbReference type="OrthoDB" id="10358403at2759"/>
<evidence type="ECO:0000313" key="2">
    <source>
        <dbReference type="EMBL" id="KEQ76193.1"/>
    </source>
</evidence>
<dbReference type="HOGENOM" id="CLU_645540_0_0_1"/>
<name>A0A074WSU0_9PEZI</name>
<proteinExistence type="predicted"/>
<protein>
    <recommendedName>
        <fullName evidence="4">F-box domain-containing protein</fullName>
    </recommendedName>
</protein>
<dbReference type="GeneID" id="25409243"/>
<sequence length="416" mass="47929">MSTRRRPELVVLDGRPSLTPLNQLLAENMLKTTRLYVRRRTRQSAQLLARKSISYWLDQKQPRSMDSTSTHANSACDRLFAVQELADAIFAHLDFHDTSCCLAVSRTIRHAAQQTNASVRLKMPLVECEDHHLLYMEKQLDLSTSTSDWQRQRFFMNSGTVVFPKNAPAPLLISMYDIMNTIGEPCRRRVTVDMWFSATGHTPKDFTLDGSWLNLALPLPDIVVWIVSISCDCHRTDSFCDKLDSDQSVGRRAYKKGTSLVFPYKLVTENGDHLRQIAKYSRKAYRMHRHCRNDHGDAPSGLSSITFKALKRNQAGFDLLDTSTHSTRPSPKHRADPFSTTSPQEKTRRETLLDIGQELAPKQSMKWSLMMRRILSREKLFRENIPPEEFLYTLEKLGRLSTWDRFMGRTEVKLGY</sequence>